<dbReference type="GO" id="GO:0016491">
    <property type="term" value="F:oxidoreductase activity"/>
    <property type="evidence" value="ECO:0007669"/>
    <property type="project" value="UniProtKB-KW"/>
</dbReference>
<evidence type="ECO:0000259" key="4">
    <source>
        <dbReference type="Pfam" id="PF22725"/>
    </source>
</evidence>
<dbReference type="Pfam" id="PF01408">
    <property type="entry name" value="GFO_IDH_MocA"/>
    <property type="match status" value="1"/>
</dbReference>
<dbReference type="InterPro" id="IPR000683">
    <property type="entry name" value="Gfo/Idh/MocA-like_OxRdtase_N"/>
</dbReference>
<organism evidence="5 6">
    <name type="scientific">Komagataeibacter xylinus NBRC 13693</name>
    <dbReference type="NCBI Taxonomy" id="1234668"/>
    <lineage>
        <taxon>Bacteria</taxon>
        <taxon>Pseudomonadati</taxon>
        <taxon>Pseudomonadota</taxon>
        <taxon>Alphaproteobacteria</taxon>
        <taxon>Acetobacterales</taxon>
        <taxon>Acetobacteraceae</taxon>
        <taxon>Komagataeibacter</taxon>
    </lineage>
</organism>
<dbReference type="Proteomes" id="UP000032683">
    <property type="component" value="Unassembled WGS sequence"/>
</dbReference>
<dbReference type="AlphaFoldDB" id="A0A0D6Q6K7"/>
<dbReference type="InterPro" id="IPR036291">
    <property type="entry name" value="NAD(P)-bd_dom_sf"/>
</dbReference>
<dbReference type="SUPFAM" id="SSF55347">
    <property type="entry name" value="Glyceraldehyde-3-phosphate dehydrogenase-like, C-terminal domain"/>
    <property type="match status" value="1"/>
</dbReference>
<feature type="domain" description="Gfo/Idh/MocA-like oxidoreductase N-terminal" evidence="3">
    <location>
        <begin position="3"/>
        <end position="120"/>
    </location>
</feature>
<proteinExistence type="inferred from homology"/>
<feature type="domain" description="GFO/IDH/MocA-like oxidoreductase" evidence="4">
    <location>
        <begin position="129"/>
        <end position="249"/>
    </location>
</feature>
<dbReference type="Pfam" id="PF22725">
    <property type="entry name" value="GFO_IDH_MocA_C3"/>
    <property type="match status" value="1"/>
</dbReference>
<protein>
    <submittedName>
        <fullName evidence="5">Inositol 2-dehydrogenase</fullName>
    </submittedName>
</protein>
<dbReference type="GO" id="GO:0000166">
    <property type="term" value="F:nucleotide binding"/>
    <property type="evidence" value="ECO:0007669"/>
    <property type="project" value="InterPro"/>
</dbReference>
<dbReference type="GO" id="GO:0006740">
    <property type="term" value="P:NADPH regeneration"/>
    <property type="evidence" value="ECO:0007669"/>
    <property type="project" value="TreeGrafter"/>
</dbReference>
<dbReference type="GO" id="GO:0005737">
    <property type="term" value="C:cytoplasm"/>
    <property type="evidence" value="ECO:0007669"/>
    <property type="project" value="TreeGrafter"/>
</dbReference>
<evidence type="ECO:0000256" key="2">
    <source>
        <dbReference type="ARBA" id="ARBA00023002"/>
    </source>
</evidence>
<comment type="caution">
    <text evidence="5">The sequence shown here is derived from an EMBL/GenBank/DDBJ whole genome shotgun (WGS) entry which is preliminary data.</text>
</comment>
<dbReference type="NCBIfam" id="TIGR04380">
    <property type="entry name" value="myo_inos_iolG"/>
    <property type="match status" value="1"/>
</dbReference>
<name>A0A0D6Q6K7_KOMXY</name>
<evidence type="ECO:0000313" key="6">
    <source>
        <dbReference type="Proteomes" id="UP000032683"/>
    </source>
</evidence>
<dbReference type="InterPro" id="IPR055170">
    <property type="entry name" value="GFO_IDH_MocA-like_dom"/>
</dbReference>
<dbReference type="Gene3D" id="3.40.50.720">
    <property type="entry name" value="NAD(P)-binding Rossmann-like Domain"/>
    <property type="match status" value="1"/>
</dbReference>
<dbReference type="Gene3D" id="3.30.360.10">
    <property type="entry name" value="Dihydrodipicolinate Reductase, domain 2"/>
    <property type="match status" value="1"/>
</dbReference>
<dbReference type="InterPro" id="IPR030827">
    <property type="entry name" value="Myo_inos_IolG"/>
</dbReference>
<accession>A0A0D6Q6K7</accession>
<keyword evidence="2" id="KW-0560">Oxidoreductase</keyword>
<evidence type="ECO:0000256" key="1">
    <source>
        <dbReference type="ARBA" id="ARBA00010928"/>
    </source>
</evidence>
<dbReference type="RefSeq" id="WP_048855888.1">
    <property type="nucleotide sequence ID" value="NZ_BANJ01000018.1"/>
</dbReference>
<sequence length="335" mass="35692">MLGIGVLGCGRIGAMHAANIAAHPRARVAAVYDINVAAAQAVSRATGAPVMTSAAEVLAAPDVDAVLIATATDTHADLLEQAIAAGRPVLCEKPIDLSLARVDRCAATIANTTLPVQIGFVRRFDPGHRAVFEAVHDGTIGDLHQLVITSRDPGLPPEAYLEKSGGILRDMTIHDFDMARYILGEEPTRVFAVGSRLVAPALMDALGDEDTITVVMTTDTGRQAILINSREATYGYDQRVEAFGSLGMAVSENRRPHHMVLSGSTFTEHAAPLLNFFIERYREAFDAEIDAFVDAVENGSPVAVSYHDGRQALLLAEAALKSLKEGRIVTTDEIG</sequence>
<dbReference type="EMBL" id="BANJ01000018">
    <property type="protein sequence ID" value="GAN99187.1"/>
    <property type="molecule type" value="Genomic_DNA"/>
</dbReference>
<dbReference type="PANTHER" id="PTHR42840:SF3">
    <property type="entry name" value="BINDING ROSSMANN FOLD OXIDOREDUCTASE, PUTATIVE (AFU_ORTHOLOGUE AFUA_2G10240)-RELATED"/>
    <property type="match status" value="1"/>
</dbReference>
<gene>
    <name evidence="5" type="ORF">Gxy13693_018_012</name>
</gene>
<evidence type="ECO:0000313" key="5">
    <source>
        <dbReference type="EMBL" id="GAN99187.1"/>
    </source>
</evidence>
<reference evidence="5 6" key="1">
    <citation type="submission" date="2012-11" db="EMBL/GenBank/DDBJ databases">
        <title>Whole genome sequence of Gluconacetobacter xylinus NBRC 13693.</title>
        <authorList>
            <person name="Azuma Y."/>
            <person name="Higashiura N."/>
            <person name="Hirakawa H."/>
            <person name="Matsushita K."/>
        </authorList>
    </citation>
    <scope>NUCLEOTIDE SEQUENCE [LARGE SCALE GENOMIC DNA]</scope>
    <source>
        <strain evidence="5 6">NBRC 13693</strain>
    </source>
</reference>
<dbReference type="SUPFAM" id="SSF51735">
    <property type="entry name" value="NAD(P)-binding Rossmann-fold domains"/>
    <property type="match status" value="1"/>
</dbReference>
<evidence type="ECO:0000259" key="3">
    <source>
        <dbReference type="Pfam" id="PF01408"/>
    </source>
</evidence>
<comment type="similarity">
    <text evidence="1">Belongs to the Gfo/Idh/MocA family.</text>
</comment>
<dbReference type="PANTHER" id="PTHR42840">
    <property type="entry name" value="NAD(P)-BINDING ROSSMANN-FOLD SUPERFAMILY PROTEIN-RELATED"/>
    <property type="match status" value="1"/>
</dbReference>